<reference evidence="8" key="1">
    <citation type="journal article" date="2020" name="mSystems">
        <title>Genome- and Community-Level Interaction Insights into Carbon Utilization and Element Cycling Functions of Hydrothermarchaeota in Hydrothermal Sediment.</title>
        <authorList>
            <person name="Zhou Z."/>
            <person name="Liu Y."/>
            <person name="Xu W."/>
            <person name="Pan J."/>
            <person name="Luo Z.H."/>
            <person name="Li M."/>
        </authorList>
    </citation>
    <scope>NUCLEOTIDE SEQUENCE [LARGE SCALE GENOMIC DNA]</scope>
    <source>
        <strain evidence="8">SpSt-86</strain>
    </source>
</reference>
<proteinExistence type="inferred from homology"/>
<evidence type="ECO:0000256" key="1">
    <source>
        <dbReference type="ARBA" id="ARBA00004651"/>
    </source>
</evidence>
<evidence type="ECO:0000256" key="3">
    <source>
        <dbReference type="ARBA" id="ARBA00022475"/>
    </source>
</evidence>
<gene>
    <name evidence="7 8" type="primary">flhA</name>
    <name evidence="8" type="ORF">ENW55_07090</name>
</gene>
<dbReference type="NCBIfam" id="TIGR01398">
    <property type="entry name" value="FlhA"/>
    <property type="match status" value="1"/>
</dbReference>
<keyword evidence="7" id="KW-0653">Protein transport</keyword>
<dbReference type="GO" id="GO:0005886">
    <property type="term" value="C:plasma membrane"/>
    <property type="evidence" value="ECO:0007669"/>
    <property type="project" value="UniProtKB-SubCell"/>
</dbReference>
<dbReference type="InterPro" id="IPR042193">
    <property type="entry name" value="FHIPEP_3"/>
</dbReference>
<dbReference type="PANTHER" id="PTHR30161">
    <property type="entry name" value="FLAGELLAR EXPORT PROTEIN, MEMBRANE FLHA SUBUNIT-RELATED"/>
    <property type="match status" value="1"/>
</dbReference>
<dbReference type="InterPro" id="IPR006301">
    <property type="entry name" value="FlhA"/>
</dbReference>
<dbReference type="EMBL" id="DTKQ01000051">
    <property type="protein sequence ID" value="HGZ79734.1"/>
    <property type="molecule type" value="Genomic_DNA"/>
</dbReference>
<evidence type="ECO:0000256" key="7">
    <source>
        <dbReference type="RuleBase" id="RU364093"/>
    </source>
</evidence>
<feature type="transmembrane region" description="Helical" evidence="7">
    <location>
        <begin position="102"/>
        <end position="122"/>
    </location>
</feature>
<dbReference type="AlphaFoldDB" id="A0A832MMY3"/>
<protein>
    <recommendedName>
        <fullName evidence="7">Flagellar biosynthesis protein FlhA</fullName>
    </recommendedName>
</protein>
<sequence length="681" mass="74649">MKGLDVFVAVAVVAIVLLMIIPIPDLALDFFQLLNIALSMIVLLSSMYVKHALDMSSFPTLLLIITLYRLGLNVASTRLILLEGEKFGGRVIRTFGEFVVRGDYIVGLVIFLILVIIQFIVITRGAERIAEVAARFTLDAMPGKQMSVDADLNAGLITEDEARKRRELIRREADFYGAMDGASKFVRGDAIASIIIVLVNIIGGILIGVLKHNLSFARAAQVYALLTVGDGLVTQIPALLVSTATGILVSRAAAKENLGQDLVKELSSERKVITITGFILLLLGLATPLPFTASIIGIAFLALAFYSSRVAPKQVAPAPAGAPTAPTPSKPILTTPQEVAEVIQSDTVEVEIGYGLIPLADPSQGGDLLERIAMVRKQIAYDLGLVVSPIRVRDSVLLKPNEYLIRIRGAEVSRYELIPNRLLAINPGTATEKVPGIAVKEPAFGLQAFWIDPSRKEEATRLGYTVVDPPTVFITHLTETLKRNAADLLGSREFNMLLDGLREKFPQLVNDLIPSILKATDVKKILQRLLNEGVSIRNLPLIFETLLEYAEKSTDLVYLTEQVRRALKRQIVQSLISEDGKLHTVALDGELEKRLVESLQDVAGEKRIVLNPQILREIMENLSKQLETLMKKGFSPLVVCSGAIRPYFAQLVKKFLPNVPVVAYEEVPEDRVLQVEGVVRL</sequence>
<keyword evidence="7" id="KW-0813">Transport</keyword>
<evidence type="ECO:0000256" key="2">
    <source>
        <dbReference type="ARBA" id="ARBA00008835"/>
    </source>
</evidence>
<comment type="subcellular location">
    <subcellularLocation>
        <location evidence="1 7">Cell membrane</location>
        <topology evidence="1 7">Multi-pass membrane protein</topology>
    </subcellularLocation>
</comment>
<dbReference type="PANTHER" id="PTHR30161:SF1">
    <property type="entry name" value="FLAGELLAR BIOSYNTHESIS PROTEIN FLHA-RELATED"/>
    <property type="match status" value="1"/>
</dbReference>
<feature type="transmembrane region" description="Helical" evidence="7">
    <location>
        <begin position="61"/>
        <end position="81"/>
    </location>
</feature>
<evidence type="ECO:0000256" key="4">
    <source>
        <dbReference type="ARBA" id="ARBA00022692"/>
    </source>
</evidence>
<dbReference type="Gene3D" id="3.40.30.60">
    <property type="entry name" value="FHIPEP family, domain 1"/>
    <property type="match status" value="1"/>
</dbReference>
<keyword evidence="7" id="KW-1005">Bacterial flagellum biogenesis</keyword>
<feature type="transmembrane region" description="Helical" evidence="7">
    <location>
        <begin position="30"/>
        <end position="49"/>
    </location>
</feature>
<comment type="similarity">
    <text evidence="2 7">Belongs to the FHIPEP (flagella/HR/invasion proteins export pore) family.</text>
</comment>
<dbReference type="Gene3D" id="1.10.8.540">
    <property type="entry name" value="FHIPEP family, domain 3"/>
    <property type="match status" value="1"/>
</dbReference>
<comment type="caution">
    <text evidence="8">The sequence shown here is derived from an EMBL/GenBank/DDBJ whole genome shotgun (WGS) entry which is preliminary data.</text>
</comment>
<keyword evidence="6 7" id="KW-0472">Membrane</keyword>
<evidence type="ECO:0000256" key="5">
    <source>
        <dbReference type="ARBA" id="ARBA00022989"/>
    </source>
</evidence>
<keyword evidence="3 7" id="KW-1003">Cell membrane</keyword>
<dbReference type="InterPro" id="IPR042196">
    <property type="entry name" value="FHIPEP_4"/>
</dbReference>
<dbReference type="GO" id="GO:0044780">
    <property type="term" value="P:bacterial-type flagellum assembly"/>
    <property type="evidence" value="ECO:0007669"/>
    <property type="project" value="InterPro"/>
</dbReference>
<keyword evidence="8" id="KW-0969">Cilium</keyword>
<dbReference type="GO" id="GO:0009306">
    <property type="term" value="P:protein secretion"/>
    <property type="evidence" value="ECO:0007669"/>
    <property type="project" value="InterPro"/>
</dbReference>
<keyword evidence="5 7" id="KW-1133">Transmembrane helix</keyword>
<accession>A0A832MMY3</accession>
<dbReference type="Pfam" id="PF00771">
    <property type="entry name" value="FHIPEP"/>
    <property type="match status" value="1"/>
</dbReference>
<dbReference type="Gene3D" id="3.40.50.12790">
    <property type="entry name" value="FHIPEP family, domain 4"/>
    <property type="match status" value="1"/>
</dbReference>
<organism evidence="8">
    <name type="scientific">Pseudothermotoga hypogea</name>
    <dbReference type="NCBI Taxonomy" id="57487"/>
    <lineage>
        <taxon>Bacteria</taxon>
        <taxon>Thermotogati</taxon>
        <taxon>Thermotogota</taxon>
        <taxon>Thermotogae</taxon>
        <taxon>Thermotogales</taxon>
        <taxon>Thermotogaceae</taxon>
        <taxon>Pseudothermotoga</taxon>
    </lineage>
</organism>
<keyword evidence="4 7" id="KW-0812">Transmembrane</keyword>
<feature type="transmembrane region" description="Helical" evidence="7">
    <location>
        <begin position="273"/>
        <end position="306"/>
    </location>
</feature>
<feature type="transmembrane region" description="Helical" evidence="7">
    <location>
        <begin position="6"/>
        <end position="23"/>
    </location>
</feature>
<name>A0A832MMY3_9THEM</name>
<dbReference type="InterPro" id="IPR042194">
    <property type="entry name" value="FHIPEP_1"/>
</dbReference>
<feature type="transmembrane region" description="Helical" evidence="7">
    <location>
        <begin position="190"/>
        <end position="210"/>
    </location>
</feature>
<dbReference type="InterPro" id="IPR001712">
    <property type="entry name" value="T3SS_FHIPEP"/>
</dbReference>
<feature type="transmembrane region" description="Helical" evidence="7">
    <location>
        <begin position="222"/>
        <end position="253"/>
    </location>
</feature>
<evidence type="ECO:0000313" key="8">
    <source>
        <dbReference type="EMBL" id="HGZ79734.1"/>
    </source>
</evidence>
<keyword evidence="8" id="KW-0282">Flagellum</keyword>
<comment type="function">
    <text evidence="7">Required for formation of the rod structure of the flagellar apparatus. Together with FliI and FliH, may constitute the export apparatus of flagellin.</text>
</comment>
<dbReference type="PIRSF" id="PIRSF005419">
    <property type="entry name" value="FlhA"/>
    <property type="match status" value="1"/>
</dbReference>
<dbReference type="PRINTS" id="PR00949">
    <property type="entry name" value="TYPE3IMAPROT"/>
</dbReference>
<keyword evidence="7" id="KW-1006">Bacterial flagellum protein export</keyword>
<keyword evidence="8" id="KW-0966">Cell projection</keyword>
<evidence type="ECO:0000256" key="6">
    <source>
        <dbReference type="ARBA" id="ARBA00023136"/>
    </source>
</evidence>